<name>A0AA38T5A1_9ASTR</name>
<dbReference type="InterPro" id="IPR027417">
    <property type="entry name" value="P-loop_NTPase"/>
</dbReference>
<proteinExistence type="predicted"/>
<dbReference type="GO" id="GO:0016020">
    <property type="term" value="C:membrane"/>
    <property type="evidence" value="ECO:0007669"/>
    <property type="project" value="TreeGrafter"/>
</dbReference>
<dbReference type="InterPro" id="IPR050173">
    <property type="entry name" value="ABC_transporter_C-like"/>
</dbReference>
<feature type="domain" description="ABC transporter" evidence="3">
    <location>
        <begin position="10"/>
        <end position="75"/>
    </location>
</feature>
<dbReference type="EMBL" id="JARYMX010000004">
    <property type="protein sequence ID" value="KAJ9554608.1"/>
    <property type="molecule type" value="Genomic_DNA"/>
</dbReference>
<dbReference type="AlphaFoldDB" id="A0AA38T5A1"/>
<evidence type="ECO:0000256" key="2">
    <source>
        <dbReference type="ARBA" id="ARBA00022840"/>
    </source>
</evidence>
<dbReference type="Gene3D" id="3.40.50.300">
    <property type="entry name" value="P-loop containing nucleotide triphosphate hydrolases"/>
    <property type="match status" value="1"/>
</dbReference>
<dbReference type="GO" id="GO:0016887">
    <property type="term" value="F:ATP hydrolysis activity"/>
    <property type="evidence" value="ECO:0007669"/>
    <property type="project" value="InterPro"/>
</dbReference>
<dbReference type="Proteomes" id="UP001172457">
    <property type="component" value="Chromosome 4"/>
</dbReference>
<accession>A0AA38T5A1</accession>
<dbReference type="SUPFAM" id="SSF52540">
    <property type="entry name" value="P-loop containing nucleoside triphosphate hydrolases"/>
    <property type="match status" value="1"/>
</dbReference>
<dbReference type="GO" id="GO:0005524">
    <property type="term" value="F:ATP binding"/>
    <property type="evidence" value="ECO:0007669"/>
    <property type="project" value="UniProtKB-KW"/>
</dbReference>
<dbReference type="InterPro" id="IPR003439">
    <property type="entry name" value="ABC_transporter-like_ATP-bd"/>
</dbReference>
<gene>
    <name evidence="4" type="ORF">OSB04_018653</name>
</gene>
<sequence>MRTNLDPLEQHADHEIWEVLIKCQLADNVRQDKRLLDTRVAEDGENWSVGQRQLVCLARALLQKRSILVLDEATTSIDTETDNVMQRR</sequence>
<reference evidence="4" key="1">
    <citation type="submission" date="2023-03" db="EMBL/GenBank/DDBJ databases">
        <title>Chromosome-scale reference genome and RAD-based genetic map of yellow starthistle (Centaurea solstitialis) reveal putative structural variation and QTLs associated with invader traits.</title>
        <authorList>
            <person name="Reatini B."/>
            <person name="Cang F.A."/>
            <person name="Jiang Q."/>
            <person name="Mckibben M.T.W."/>
            <person name="Barker M.S."/>
            <person name="Rieseberg L.H."/>
            <person name="Dlugosch K.M."/>
        </authorList>
    </citation>
    <scope>NUCLEOTIDE SEQUENCE</scope>
    <source>
        <strain evidence="4">CAN-66</strain>
        <tissue evidence="4">Leaf</tissue>
    </source>
</reference>
<keyword evidence="1" id="KW-0547">Nucleotide-binding</keyword>
<keyword evidence="2" id="KW-0067">ATP-binding</keyword>
<evidence type="ECO:0000256" key="1">
    <source>
        <dbReference type="ARBA" id="ARBA00022741"/>
    </source>
</evidence>
<protein>
    <recommendedName>
        <fullName evidence="3">ABC transporter domain-containing protein</fullName>
    </recommendedName>
</protein>
<evidence type="ECO:0000313" key="5">
    <source>
        <dbReference type="Proteomes" id="UP001172457"/>
    </source>
</evidence>
<evidence type="ECO:0000259" key="3">
    <source>
        <dbReference type="Pfam" id="PF00005"/>
    </source>
</evidence>
<evidence type="ECO:0000313" key="4">
    <source>
        <dbReference type="EMBL" id="KAJ9554608.1"/>
    </source>
</evidence>
<dbReference type="GO" id="GO:0042626">
    <property type="term" value="F:ATPase-coupled transmembrane transporter activity"/>
    <property type="evidence" value="ECO:0007669"/>
    <property type="project" value="TreeGrafter"/>
</dbReference>
<dbReference type="PANTHER" id="PTHR24223:SF222">
    <property type="entry name" value="OS01G0902100 PROTEIN"/>
    <property type="match status" value="1"/>
</dbReference>
<dbReference type="Pfam" id="PF00005">
    <property type="entry name" value="ABC_tran"/>
    <property type="match status" value="1"/>
</dbReference>
<dbReference type="PANTHER" id="PTHR24223">
    <property type="entry name" value="ATP-BINDING CASSETTE SUB-FAMILY C"/>
    <property type="match status" value="1"/>
</dbReference>
<organism evidence="4 5">
    <name type="scientific">Centaurea solstitialis</name>
    <name type="common">yellow star-thistle</name>
    <dbReference type="NCBI Taxonomy" id="347529"/>
    <lineage>
        <taxon>Eukaryota</taxon>
        <taxon>Viridiplantae</taxon>
        <taxon>Streptophyta</taxon>
        <taxon>Embryophyta</taxon>
        <taxon>Tracheophyta</taxon>
        <taxon>Spermatophyta</taxon>
        <taxon>Magnoliopsida</taxon>
        <taxon>eudicotyledons</taxon>
        <taxon>Gunneridae</taxon>
        <taxon>Pentapetalae</taxon>
        <taxon>asterids</taxon>
        <taxon>campanulids</taxon>
        <taxon>Asterales</taxon>
        <taxon>Asteraceae</taxon>
        <taxon>Carduoideae</taxon>
        <taxon>Cardueae</taxon>
        <taxon>Centaureinae</taxon>
        <taxon>Centaurea</taxon>
    </lineage>
</organism>
<comment type="caution">
    <text evidence="4">The sequence shown here is derived from an EMBL/GenBank/DDBJ whole genome shotgun (WGS) entry which is preliminary data.</text>
</comment>
<keyword evidence="5" id="KW-1185">Reference proteome</keyword>